<dbReference type="PANTHER" id="PTHR43674:SF2">
    <property type="entry name" value="BETA-UREIDOPROPIONASE"/>
    <property type="match status" value="1"/>
</dbReference>
<reference evidence="4 5" key="1">
    <citation type="submission" date="2017-04" db="EMBL/GenBank/DDBJ databases">
        <title>The new phylogeny of genus Mycobacterium.</title>
        <authorList>
            <person name="Tortoli E."/>
            <person name="Trovato A."/>
            <person name="Cirillo D.M."/>
        </authorList>
    </citation>
    <scope>NUCLEOTIDE SEQUENCE [LARGE SCALE GENOMIC DNA]</scope>
    <source>
        <strain evidence="4 5">KCTC 19819</strain>
    </source>
</reference>
<dbReference type="EMBL" id="NCXO01000001">
    <property type="protein sequence ID" value="OSC36107.1"/>
    <property type="molecule type" value="Genomic_DNA"/>
</dbReference>
<comment type="caution">
    <text evidence="4">The sequence shown here is derived from an EMBL/GenBank/DDBJ whole genome shotgun (WGS) entry which is preliminary data.</text>
</comment>
<evidence type="ECO:0000256" key="1">
    <source>
        <dbReference type="ARBA" id="ARBA00022801"/>
    </source>
</evidence>
<dbReference type="InterPro" id="IPR003010">
    <property type="entry name" value="C-N_Hydrolase"/>
</dbReference>
<evidence type="ECO:0000259" key="3">
    <source>
        <dbReference type="PROSITE" id="PS50263"/>
    </source>
</evidence>
<evidence type="ECO:0000313" key="5">
    <source>
        <dbReference type="Proteomes" id="UP000193577"/>
    </source>
</evidence>
<feature type="domain" description="CN hydrolase" evidence="3">
    <location>
        <begin position="1"/>
        <end position="266"/>
    </location>
</feature>
<gene>
    <name evidence="4" type="ORF">B8W67_00205</name>
</gene>
<proteinExistence type="predicted"/>
<dbReference type="SUPFAM" id="SSF56317">
    <property type="entry name" value="Carbon-nitrogen hydrolase"/>
    <property type="match status" value="1"/>
</dbReference>
<sequence length="328" mass="34406">MAAIQQQAILADVPANLTMAERLATAAAEAGAEIIVLPEFFTTGMGFDLGLATAALPADGAATALLTTLARRHAVTVGGSFLCRGADGHTYNRFVLAGPGGVIGHHDKDLPTMWENYFYRGASDPDSDAADGVLPTVDGVTAGAALCWEFIRTQTARRLAGRVDVVVGGSCWWSVPAWVPRRITADWEAANAATAARAAPVFARLVGAPVVHAAHCGTLHCRLPGTPVTYRGHLEGGAVVAAADGTVLARRGPDRGVGFALATITVGRVPPAQRTPAGFWLHQRGPLPALAWAYQNRLGARWYRRHHPSTVGSTNAESTARAQNTTAR</sequence>
<dbReference type="AlphaFoldDB" id="A0AA91STF4"/>
<dbReference type="GO" id="GO:0016811">
    <property type="term" value="F:hydrolase activity, acting on carbon-nitrogen (but not peptide) bonds, in linear amides"/>
    <property type="evidence" value="ECO:0007669"/>
    <property type="project" value="UniProtKB-ARBA"/>
</dbReference>
<protein>
    <submittedName>
        <fullName evidence="4">Carbon-nitrogen hydrolase family protein</fullName>
    </submittedName>
</protein>
<dbReference type="PANTHER" id="PTHR43674">
    <property type="entry name" value="NITRILASE C965.09-RELATED"/>
    <property type="match status" value="1"/>
</dbReference>
<dbReference type="PROSITE" id="PS50263">
    <property type="entry name" value="CN_HYDROLASE"/>
    <property type="match status" value="1"/>
</dbReference>
<keyword evidence="5" id="KW-1185">Reference proteome</keyword>
<organism evidence="4 5">
    <name type="scientific">Mycolicibacillus koreensis</name>
    <dbReference type="NCBI Taxonomy" id="1069220"/>
    <lineage>
        <taxon>Bacteria</taxon>
        <taxon>Bacillati</taxon>
        <taxon>Actinomycetota</taxon>
        <taxon>Actinomycetes</taxon>
        <taxon>Mycobacteriales</taxon>
        <taxon>Mycobacteriaceae</taxon>
        <taxon>Mycolicibacillus</taxon>
    </lineage>
</organism>
<dbReference type="InterPro" id="IPR050345">
    <property type="entry name" value="Aliph_Amidase/BUP"/>
</dbReference>
<name>A0AA91STF4_9MYCO</name>
<evidence type="ECO:0000256" key="2">
    <source>
        <dbReference type="SAM" id="MobiDB-lite"/>
    </source>
</evidence>
<dbReference type="Proteomes" id="UP000193577">
    <property type="component" value="Unassembled WGS sequence"/>
</dbReference>
<keyword evidence="1 4" id="KW-0378">Hydrolase</keyword>
<dbReference type="InterPro" id="IPR036526">
    <property type="entry name" value="C-N_Hydrolase_sf"/>
</dbReference>
<accession>A0AA91STF4</accession>
<dbReference type="CDD" id="cd07197">
    <property type="entry name" value="nitrilase"/>
    <property type="match status" value="1"/>
</dbReference>
<dbReference type="Gene3D" id="3.60.110.10">
    <property type="entry name" value="Carbon-nitrogen hydrolase"/>
    <property type="match status" value="1"/>
</dbReference>
<dbReference type="Pfam" id="PF00795">
    <property type="entry name" value="CN_hydrolase"/>
    <property type="match status" value="1"/>
</dbReference>
<evidence type="ECO:0000313" key="4">
    <source>
        <dbReference type="EMBL" id="OSC36107.1"/>
    </source>
</evidence>
<feature type="compositionally biased region" description="Polar residues" evidence="2">
    <location>
        <begin position="310"/>
        <end position="328"/>
    </location>
</feature>
<feature type="region of interest" description="Disordered" evidence="2">
    <location>
        <begin position="308"/>
        <end position="328"/>
    </location>
</feature>